<feature type="domain" description="Histidine kinase" evidence="7">
    <location>
        <begin position="870"/>
        <end position="1083"/>
    </location>
</feature>
<dbReference type="PANTHER" id="PTHR43304">
    <property type="entry name" value="PHYTOCHROME-LIKE PROTEIN CPH1"/>
    <property type="match status" value="1"/>
</dbReference>
<dbReference type="Pfam" id="PF00512">
    <property type="entry name" value="HisKA"/>
    <property type="match status" value="1"/>
</dbReference>
<feature type="coiled-coil region" evidence="6">
    <location>
        <begin position="665"/>
        <end position="692"/>
    </location>
</feature>
<dbReference type="Gene3D" id="3.30.450.20">
    <property type="entry name" value="PAS domain"/>
    <property type="match status" value="1"/>
</dbReference>
<evidence type="ECO:0000259" key="7">
    <source>
        <dbReference type="PROSITE" id="PS50109"/>
    </source>
</evidence>
<dbReference type="SMART" id="SM00091">
    <property type="entry name" value="PAS"/>
    <property type="match status" value="1"/>
</dbReference>
<evidence type="ECO:0000256" key="5">
    <source>
        <dbReference type="ARBA" id="ARBA00022777"/>
    </source>
</evidence>
<dbReference type="Pfam" id="PF13185">
    <property type="entry name" value="GAF_2"/>
    <property type="match status" value="1"/>
</dbReference>
<evidence type="ECO:0000313" key="10">
    <source>
        <dbReference type="Proteomes" id="UP000020492"/>
    </source>
</evidence>
<dbReference type="SUPFAM" id="SSF55874">
    <property type="entry name" value="ATPase domain of HSP90 chaperone/DNA topoisomerase II/histidine kinase"/>
    <property type="match status" value="1"/>
</dbReference>
<dbReference type="PROSITE" id="PS50112">
    <property type="entry name" value="PAS"/>
    <property type="match status" value="1"/>
</dbReference>
<dbReference type="NCBIfam" id="TIGR00229">
    <property type="entry name" value="sensory_box"/>
    <property type="match status" value="1"/>
</dbReference>
<dbReference type="InterPro" id="IPR004358">
    <property type="entry name" value="Sig_transdc_His_kin-like_C"/>
</dbReference>
<dbReference type="Gene3D" id="1.10.287.130">
    <property type="match status" value="1"/>
</dbReference>
<dbReference type="eggNOG" id="COG4251">
    <property type="taxonomic scope" value="Bacteria"/>
</dbReference>
<dbReference type="EMBL" id="JHAC01000043">
    <property type="protein sequence ID" value="EYB67293.1"/>
    <property type="molecule type" value="Genomic_DNA"/>
</dbReference>
<dbReference type="STRING" id="1476583.DEIPH_ctg045orf0024"/>
<dbReference type="PATRIC" id="fig|1476583.3.peg.2685"/>
<keyword evidence="5" id="KW-0418">Kinase</keyword>
<sequence length="1083" mass="119175">MSPVLPPFPSLGDHLQDVTEALAAARTQADVFGIVLRPALEALGALAGAVLLVGGTGETLSLAATQGHPDGAPPFWQAGPLDRRFPAGDALARHEALFFEHAGAMTQAYPELSSRSGGTPPVASAVLPMFLDGAPLGVLVLDFREPHEFTVDERRFLRILTAQCAVALGRAQLLGTLSAELRQRRHTEENLRVSEARFRRLVESSPVSIAAGDLTGTLFLVNGTYLKLLGYTRAEFEAGLIDWAALTPPEYREADERAFAQAFEHGASDRYEKEMLTRTGERVPLTVLLLRYEEHGQQYVVGYLQDLRPFRAAERVLREHGAELARQVEARTAKLEERTAALDAFVAFTEAIGSETDVLALARQATQVVRANLDHVSAASYELEEGRWKARVWSEDVLPDVAAQMQVGVPQDAPNYAEAVQSRAAVFVDGWDAEANHLPSAAVYGAAAFIPIFVGGEVRRIFAVGTRDARAWTEREKAVVRAVGRSLGLALERTEAARRLKEQNAELAARTRALEGFAALTRDLSLHSDPTLLVRLAQEVVLPLLPEGYAAYYEPDGGRWRLRSQVGDRQDADFQTLVEGGLPLDSTHSLLTPWTTRQAYYLDEYDQHADGLEAYRERRGGLAALPVLVNGQPHGVFGVALRQRQPWGAAERAVLETVVHSLGLALERAEAARKLQAQNAELEARSRALESFSDLLGDLTLQSEPNKLIGRALDRVMTLLPEGYGAFWELRGERWYATAQARDVGSAALQATIDAGLPAGQTPTLDIPYRTRAPYFQDVYAQGADTAPEVVSHVNAVATLPVLVRGEVLGIFNVPLFHQRRWSAEDRAVLETTVRSLGLALERAEGVADLARRTEELARSNAELEQFAYIASHDLQAPIRAVTSFAGMIERKYGGQLDERGRLYLRQIVDSGEHMKRLVDDLLAFSRVHTQQRDLRPTDSGAVFDHVVRRLQPDIEALGAVVTRTALPSVLADPQQLDQLLQNLISNALKYRREGVPPRVQVTAERDGEWQRFAVTDNGIGIEPEYFERIFVIFQRLHGREAYEGTGIGLAVCKKIVERHGGQLWLESTPGQGSTFFFTLPAE</sequence>
<dbReference type="Gene3D" id="3.30.450.40">
    <property type="match status" value="4"/>
</dbReference>
<dbReference type="CDD" id="cd00082">
    <property type="entry name" value="HisKA"/>
    <property type="match status" value="1"/>
</dbReference>
<dbReference type="SUPFAM" id="SSF55781">
    <property type="entry name" value="GAF domain-like"/>
    <property type="match status" value="4"/>
</dbReference>
<dbReference type="InterPro" id="IPR003594">
    <property type="entry name" value="HATPase_dom"/>
</dbReference>
<dbReference type="InterPro" id="IPR003018">
    <property type="entry name" value="GAF"/>
</dbReference>
<comment type="catalytic activity">
    <reaction evidence="1">
        <text>ATP + protein L-histidine = ADP + protein N-phospho-L-histidine.</text>
        <dbReference type="EC" id="2.7.13.3"/>
    </reaction>
</comment>
<evidence type="ECO:0000256" key="3">
    <source>
        <dbReference type="ARBA" id="ARBA00022553"/>
    </source>
</evidence>
<dbReference type="GO" id="GO:0000155">
    <property type="term" value="F:phosphorelay sensor kinase activity"/>
    <property type="evidence" value="ECO:0007669"/>
    <property type="project" value="InterPro"/>
</dbReference>
<comment type="caution">
    <text evidence="9">The sequence shown here is derived from an EMBL/GenBank/DDBJ whole genome shotgun (WGS) entry which is preliminary data.</text>
</comment>
<keyword evidence="6" id="KW-0175">Coiled coil</keyword>
<dbReference type="RefSeq" id="WP_235183249.1">
    <property type="nucleotide sequence ID" value="NZ_JHAC01000043.1"/>
</dbReference>
<dbReference type="InterPro" id="IPR000014">
    <property type="entry name" value="PAS"/>
</dbReference>
<organism evidence="9 10">
    <name type="scientific">Deinococcus phoenicis</name>
    <dbReference type="NCBI Taxonomy" id="1476583"/>
    <lineage>
        <taxon>Bacteria</taxon>
        <taxon>Thermotogati</taxon>
        <taxon>Deinococcota</taxon>
        <taxon>Deinococci</taxon>
        <taxon>Deinococcales</taxon>
        <taxon>Deinococcaceae</taxon>
        <taxon>Deinococcus</taxon>
    </lineage>
</organism>
<dbReference type="InterPro" id="IPR003661">
    <property type="entry name" value="HisK_dim/P_dom"/>
</dbReference>
<keyword evidence="3" id="KW-0597">Phosphoprotein</keyword>
<dbReference type="SMART" id="SM00388">
    <property type="entry name" value="HisKA"/>
    <property type="match status" value="1"/>
</dbReference>
<name>A0A016QMJ0_9DEIO</name>
<dbReference type="InterPro" id="IPR052162">
    <property type="entry name" value="Sensor_kinase/Photoreceptor"/>
</dbReference>
<dbReference type="SUPFAM" id="SSF47384">
    <property type="entry name" value="Homodimeric domain of signal transducing histidine kinase"/>
    <property type="match status" value="1"/>
</dbReference>
<dbReference type="PANTHER" id="PTHR43304:SF1">
    <property type="entry name" value="PAC DOMAIN-CONTAINING PROTEIN"/>
    <property type="match status" value="1"/>
</dbReference>
<dbReference type="InterPro" id="IPR029016">
    <property type="entry name" value="GAF-like_dom_sf"/>
</dbReference>
<reference evidence="9 10" key="1">
    <citation type="submission" date="2014-03" db="EMBL/GenBank/DDBJ databases">
        <title>Draft genome sequence of Deinococcus phoenicis 1P10ME.</title>
        <authorList>
            <person name="Stepanov V.G."/>
            <person name="Vaishampayan P."/>
            <person name="Venkateswaran K."/>
            <person name="Fox G.E."/>
        </authorList>
    </citation>
    <scope>NUCLEOTIDE SEQUENCE [LARGE SCALE GENOMIC DNA]</scope>
    <source>
        <strain evidence="9 10">1P10ME</strain>
    </source>
</reference>
<dbReference type="Proteomes" id="UP000020492">
    <property type="component" value="Unassembled WGS sequence"/>
</dbReference>
<dbReference type="PRINTS" id="PR00344">
    <property type="entry name" value="BCTRLSENSOR"/>
</dbReference>
<keyword evidence="4" id="KW-0808">Transferase</keyword>
<dbReference type="Pfam" id="PF02518">
    <property type="entry name" value="HATPase_c"/>
    <property type="match status" value="1"/>
</dbReference>
<dbReference type="CDD" id="cd16921">
    <property type="entry name" value="HATPase_FilI-like"/>
    <property type="match status" value="1"/>
</dbReference>
<proteinExistence type="predicted"/>
<evidence type="ECO:0000256" key="4">
    <source>
        <dbReference type="ARBA" id="ARBA00022679"/>
    </source>
</evidence>
<dbReference type="InterPro" id="IPR036097">
    <property type="entry name" value="HisK_dim/P_sf"/>
</dbReference>
<dbReference type="InterPro" id="IPR035965">
    <property type="entry name" value="PAS-like_dom_sf"/>
</dbReference>
<dbReference type="SMART" id="SM00065">
    <property type="entry name" value="GAF"/>
    <property type="match status" value="4"/>
</dbReference>
<dbReference type="InterPro" id="IPR036890">
    <property type="entry name" value="HATPase_C_sf"/>
</dbReference>
<dbReference type="Gene3D" id="3.30.565.10">
    <property type="entry name" value="Histidine kinase-like ATPase, C-terminal domain"/>
    <property type="match status" value="1"/>
</dbReference>
<feature type="domain" description="PAS" evidence="8">
    <location>
        <begin position="194"/>
        <end position="266"/>
    </location>
</feature>
<evidence type="ECO:0000313" key="9">
    <source>
        <dbReference type="EMBL" id="EYB67293.1"/>
    </source>
</evidence>
<dbReference type="Pfam" id="PF13426">
    <property type="entry name" value="PAS_9"/>
    <property type="match status" value="1"/>
</dbReference>
<gene>
    <name evidence="9" type="ORF">DEIPH_ctg045orf0024</name>
</gene>
<dbReference type="EC" id="2.7.13.3" evidence="2"/>
<dbReference type="InterPro" id="IPR005467">
    <property type="entry name" value="His_kinase_dom"/>
</dbReference>
<dbReference type="AlphaFoldDB" id="A0A016QMJ0"/>
<dbReference type="CDD" id="cd00130">
    <property type="entry name" value="PAS"/>
    <property type="match status" value="1"/>
</dbReference>
<accession>A0A016QMJ0</accession>
<evidence type="ECO:0000256" key="2">
    <source>
        <dbReference type="ARBA" id="ARBA00012438"/>
    </source>
</evidence>
<dbReference type="SMART" id="SM00387">
    <property type="entry name" value="HATPase_c"/>
    <property type="match status" value="1"/>
</dbReference>
<protein>
    <recommendedName>
        <fullName evidence="2">histidine kinase</fullName>
        <ecNumber evidence="2">2.7.13.3</ecNumber>
    </recommendedName>
</protein>
<keyword evidence="10" id="KW-1185">Reference proteome</keyword>
<evidence type="ECO:0000259" key="8">
    <source>
        <dbReference type="PROSITE" id="PS50112"/>
    </source>
</evidence>
<dbReference type="PROSITE" id="PS50109">
    <property type="entry name" value="HIS_KIN"/>
    <property type="match status" value="1"/>
</dbReference>
<evidence type="ECO:0000256" key="6">
    <source>
        <dbReference type="SAM" id="Coils"/>
    </source>
</evidence>
<dbReference type="FunFam" id="3.30.565.10:FF:000006">
    <property type="entry name" value="Sensor histidine kinase WalK"/>
    <property type="match status" value="1"/>
</dbReference>
<evidence type="ECO:0000256" key="1">
    <source>
        <dbReference type="ARBA" id="ARBA00000085"/>
    </source>
</evidence>
<dbReference type="SUPFAM" id="SSF55785">
    <property type="entry name" value="PYP-like sensor domain (PAS domain)"/>
    <property type="match status" value="1"/>
</dbReference>